<dbReference type="GO" id="GO:0033260">
    <property type="term" value="P:nuclear DNA replication"/>
    <property type="evidence" value="ECO:0007669"/>
    <property type="project" value="InterPro"/>
</dbReference>
<dbReference type="SUPFAM" id="SSF52799">
    <property type="entry name" value="(Phosphotyrosine protein) phosphatases II"/>
    <property type="match status" value="2"/>
</dbReference>
<dbReference type="SMART" id="SM00195">
    <property type="entry name" value="DSPc"/>
    <property type="match status" value="1"/>
</dbReference>
<proteinExistence type="predicted"/>
<dbReference type="Gene3D" id="3.90.190.10">
    <property type="entry name" value="Protein tyrosine phosphatase superfamily"/>
    <property type="match status" value="2"/>
</dbReference>
<dbReference type="PANTHER" id="PTHR47550:SF1">
    <property type="entry name" value="DUAL SPECIFICITY PROTEIN PHOSPHATASE PPS1"/>
    <property type="match status" value="1"/>
</dbReference>
<organism evidence="6 7">
    <name type="scientific">Ceratobasidium theobromae</name>
    <dbReference type="NCBI Taxonomy" id="1582974"/>
    <lineage>
        <taxon>Eukaryota</taxon>
        <taxon>Fungi</taxon>
        <taxon>Dikarya</taxon>
        <taxon>Basidiomycota</taxon>
        <taxon>Agaricomycotina</taxon>
        <taxon>Agaricomycetes</taxon>
        <taxon>Cantharellales</taxon>
        <taxon>Ceratobasidiaceae</taxon>
        <taxon>Ceratobasidium</taxon>
    </lineage>
</organism>
<accession>A0A5N5QTM1</accession>
<dbReference type="PROSITE" id="PS50056">
    <property type="entry name" value="TYR_PHOSPHATASE_2"/>
    <property type="match status" value="1"/>
</dbReference>
<dbReference type="GO" id="GO:0008138">
    <property type="term" value="F:protein tyrosine/serine/threonine phosphatase activity"/>
    <property type="evidence" value="ECO:0007669"/>
    <property type="project" value="InterPro"/>
</dbReference>
<dbReference type="InterPro" id="IPR029021">
    <property type="entry name" value="Prot-tyrosine_phosphatase-like"/>
</dbReference>
<dbReference type="Pfam" id="PF00782">
    <property type="entry name" value="DSPc"/>
    <property type="match status" value="1"/>
</dbReference>
<feature type="region of interest" description="Disordered" evidence="3">
    <location>
        <begin position="104"/>
        <end position="145"/>
    </location>
</feature>
<feature type="compositionally biased region" description="Low complexity" evidence="3">
    <location>
        <begin position="641"/>
        <end position="651"/>
    </location>
</feature>
<feature type="compositionally biased region" description="Polar residues" evidence="3">
    <location>
        <begin position="201"/>
        <end position="219"/>
    </location>
</feature>
<feature type="compositionally biased region" description="Low complexity" evidence="3">
    <location>
        <begin position="662"/>
        <end position="679"/>
    </location>
</feature>
<gene>
    <name evidence="6" type="ORF">CTheo_1718</name>
</gene>
<evidence type="ECO:0000259" key="4">
    <source>
        <dbReference type="PROSITE" id="PS50054"/>
    </source>
</evidence>
<dbReference type="InterPro" id="IPR053239">
    <property type="entry name" value="Dual_spec_PTase"/>
</dbReference>
<dbReference type="PROSITE" id="PS00383">
    <property type="entry name" value="TYR_PHOSPHATASE_1"/>
    <property type="match status" value="1"/>
</dbReference>
<keyword evidence="2" id="KW-0904">Protein phosphatase</keyword>
<dbReference type="GO" id="GO:0005634">
    <property type="term" value="C:nucleus"/>
    <property type="evidence" value="ECO:0007669"/>
    <property type="project" value="GOC"/>
</dbReference>
<dbReference type="Proteomes" id="UP000383932">
    <property type="component" value="Unassembled WGS sequence"/>
</dbReference>
<protein>
    <submittedName>
        <fullName evidence="6">Dual specificity protein phosphatase PPS1</fullName>
    </submittedName>
</protein>
<comment type="caution">
    <text evidence="6">The sequence shown here is derived from an EMBL/GenBank/DDBJ whole genome shotgun (WGS) entry which is preliminary data.</text>
</comment>
<evidence type="ECO:0000313" key="6">
    <source>
        <dbReference type="EMBL" id="KAB5594903.1"/>
    </source>
</evidence>
<keyword evidence="7" id="KW-1185">Reference proteome</keyword>
<dbReference type="InterPro" id="IPR016130">
    <property type="entry name" value="Tyr_Pase_AS"/>
</dbReference>
<feature type="domain" description="Tyrosine specific protein phosphatases" evidence="5">
    <location>
        <begin position="804"/>
        <end position="872"/>
    </location>
</feature>
<feature type="compositionally biased region" description="Basic residues" evidence="3">
    <location>
        <begin position="221"/>
        <end position="232"/>
    </location>
</feature>
<dbReference type="InterPro" id="IPR000340">
    <property type="entry name" value="Dual-sp_phosphatase_cat-dom"/>
</dbReference>
<evidence type="ECO:0000256" key="1">
    <source>
        <dbReference type="ARBA" id="ARBA00022801"/>
    </source>
</evidence>
<dbReference type="InterPro" id="IPR000387">
    <property type="entry name" value="Tyr_Pase_dom"/>
</dbReference>
<dbReference type="PANTHER" id="PTHR47550">
    <property type="entry name" value="DUAL SPECIFICITY PROTEIN PHOSPHATASE PPS1"/>
    <property type="match status" value="1"/>
</dbReference>
<dbReference type="InterPro" id="IPR047949">
    <property type="entry name" value="PPS1_DSP"/>
</dbReference>
<evidence type="ECO:0000256" key="2">
    <source>
        <dbReference type="ARBA" id="ARBA00022912"/>
    </source>
</evidence>
<dbReference type="OrthoDB" id="273181at2759"/>
<dbReference type="AlphaFoldDB" id="A0A5N5QTM1"/>
<evidence type="ECO:0000259" key="5">
    <source>
        <dbReference type="PROSITE" id="PS50056"/>
    </source>
</evidence>
<feature type="compositionally biased region" description="Basic and acidic residues" evidence="3">
    <location>
        <begin position="136"/>
        <end position="145"/>
    </location>
</feature>
<sequence length="919" mass="99939">MTSHGLVFPPGFLAGLPVVGAARPAPHAAVRGLTAAQYAELAQAHSLADPDDSVLFPFLHGVEGDNLPQNMFFASASGASRGRGNHLGPPDIPRYRGLVTVLCDDDDDEDAPRLTDSSSDDDDDWYDQSDSDEDSAEPHEDDRDRDEAMRLAEINIADPNASAPASYRESFSPIGNVDKVSSDVIAVRTARVDSLAELSPLSPSTSMDSASTAPTSVPSQKPKHKKRRSRARLHPGIRRALLQSAMSPHELISDGDDPPEFVKPRVPDGISLRNFGIQVATYTTISDIVVYSPRGATRAATELARRIKLAVERKAEDRWVRMRAANKIVNEEQGPGAQGEIGYGTGLLAYNVFVVTDPFEVFERDHPHLVAVSSKGRDVNRINFFAREKEEMRELTKASEIADGVWLGNTQDVPMPPMYAHDPNAWPAPYPDPFDSTGNPDGYDICIECHEQAGFCTPSQLHQAEQHLLNLDACWEERVRGISGADSPQGSAFGVFGASPSSTPIPPRPAPNPSSVIHMSFPASPPSTQATLAQLLPFIGFLQRVVHAHPRPAKILIHSGDGYTESSVLALCYLMLERQISLPESYLELQCARQRSFFVYPSDVGILRRVEARLGLEGRSDKEEGSAAGRWRWGSVGNWRSGSMGSTGTSSLFSQRERSESRASTPESSPAPSRASPSPGHARGSSQSQITLNGADGSQRKTRARASTSPLLPAIVDHRTWFNDGRFDGSFPSRVLPFLYLGNLAHAGNVHMLHALGITHVVSVGECALVPGQVGGLWTEEREGRISVLDIKGVCDDGIDSLRAEIGPVVEWIDRAREGGGSVLVHCRVGVSRSATITIAYVMKHLGVSLVDAYLMVRSRRLSVLIQPNMRLLYNLCGWEIQLAKERAKGGDVPPGKGRQLTWPFLAREVASLNERYLS</sequence>
<dbReference type="PROSITE" id="PS50054">
    <property type="entry name" value="TYR_PHOSPHATASE_DUAL"/>
    <property type="match status" value="1"/>
</dbReference>
<name>A0A5N5QTM1_9AGAM</name>
<dbReference type="CDD" id="cd14516">
    <property type="entry name" value="DSP_fungal_PPS1"/>
    <property type="match status" value="1"/>
</dbReference>
<evidence type="ECO:0000313" key="7">
    <source>
        <dbReference type="Proteomes" id="UP000383932"/>
    </source>
</evidence>
<keyword evidence="1" id="KW-0378">Hydrolase</keyword>
<dbReference type="EMBL" id="SSOP01000015">
    <property type="protein sequence ID" value="KAB5594903.1"/>
    <property type="molecule type" value="Genomic_DNA"/>
</dbReference>
<feature type="compositionally biased region" description="Acidic residues" evidence="3">
    <location>
        <begin position="118"/>
        <end position="135"/>
    </location>
</feature>
<feature type="region of interest" description="Disordered" evidence="3">
    <location>
        <begin position="640"/>
        <end position="708"/>
    </location>
</feature>
<feature type="domain" description="Tyrosine-protein phosphatase" evidence="4">
    <location>
        <begin position="731"/>
        <end position="885"/>
    </location>
</feature>
<reference evidence="6 7" key="1">
    <citation type="journal article" date="2019" name="Fungal Biol. Biotechnol.">
        <title>Draft genome sequence of fastidious pathogen Ceratobasidium theobromae, which causes vascular-streak dieback in Theobroma cacao.</title>
        <authorList>
            <person name="Ali S.S."/>
            <person name="Asman A."/>
            <person name="Shao J."/>
            <person name="Firmansyah A.P."/>
            <person name="Susilo A.W."/>
            <person name="Rosmana A."/>
            <person name="McMahon P."/>
            <person name="Junaid M."/>
            <person name="Guest D."/>
            <person name="Kheng T.Y."/>
            <person name="Meinhardt L.W."/>
            <person name="Bailey B.A."/>
        </authorList>
    </citation>
    <scope>NUCLEOTIDE SEQUENCE [LARGE SCALE GENOMIC DNA]</scope>
    <source>
        <strain evidence="6 7">CT2</strain>
    </source>
</reference>
<dbReference type="CDD" id="cd14494">
    <property type="entry name" value="PTP_DSP_cys"/>
    <property type="match status" value="1"/>
</dbReference>
<feature type="region of interest" description="Disordered" evidence="3">
    <location>
        <begin position="199"/>
        <end position="232"/>
    </location>
</feature>
<dbReference type="InterPro" id="IPR020422">
    <property type="entry name" value="TYR_PHOSPHATASE_DUAL_dom"/>
</dbReference>
<evidence type="ECO:0000256" key="3">
    <source>
        <dbReference type="SAM" id="MobiDB-lite"/>
    </source>
</evidence>
<feature type="region of interest" description="Disordered" evidence="3">
    <location>
        <begin position="155"/>
        <end position="174"/>
    </location>
</feature>